<feature type="region of interest" description="Disordered" evidence="1">
    <location>
        <begin position="79"/>
        <end position="104"/>
    </location>
</feature>
<accession>A0A395NBV2</accession>
<gene>
    <name evidence="2" type="ORF">TARUN_8958</name>
</gene>
<evidence type="ECO:0000313" key="2">
    <source>
        <dbReference type="EMBL" id="RFU73287.1"/>
    </source>
</evidence>
<organism evidence="2 3">
    <name type="scientific">Trichoderma arundinaceum</name>
    <dbReference type="NCBI Taxonomy" id="490622"/>
    <lineage>
        <taxon>Eukaryota</taxon>
        <taxon>Fungi</taxon>
        <taxon>Dikarya</taxon>
        <taxon>Ascomycota</taxon>
        <taxon>Pezizomycotina</taxon>
        <taxon>Sordariomycetes</taxon>
        <taxon>Hypocreomycetidae</taxon>
        <taxon>Hypocreales</taxon>
        <taxon>Hypocreaceae</taxon>
        <taxon>Trichoderma</taxon>
    </lineage>
</organism>
<evidence type="ECO:0000313" key="3">
    <source>
        <dbReference type="Proteomes" id="UP000266272"/>
    </source>
</evidence>
<reference evidence="2 3" key="1">
    <citation type="journal article" date="2018" name="PLoS Pathog.">
        <title>Evolution of structural diversity of trichothecenes, a family of toxins produced by plant pathogenic and entomopathogenic fungi.</title>
        <authorList>
            <person name="Proctor R.H."/>
            <person name="McCormick S.P."/>
            <person name="Kim H.S."/>
            <person name="Cardoza R.E."/>
            <person name="Stanley A.M."/>
            <person name="Lindo L."/>
            <person name="Kelly A."/>
            <person name="Brown D.W."/>
            <person name="Lee T."/>
            <person name="Vaughan M.M."/>
            <person name="Alexander N.J."/>
            <person name="Busman M."/>
            <person name="Gutierrez S."/>
        </authorList>
    </citation>
    <scope>NUCLEOTIDE SEQUENCE [LARGE SCALE GENOMIC DNA]</scope>
    <source>
        <strain evidence="2 3">IBT 40837</strain>
    </source>
</reference>
<name>A0A395NBV2_TRIAR</name>
<dbReference type="EMBL" id="PXOA01000670">
    <property type="protein sequence ID" value="RFU73287.1"/>
    <property type="molecule type" value="Genomic_DNA"/>
</dbReference>
<protein>
    <submittedName>
        <fullName evidence="2">Uncharacterized protein</fullName>
    </submittedName>
</protein>
<comment type="caution">
    <text evidence="2">The sequence shown here is derived from an EMBL/GenBank/DDBJ whole genome shotgun (WGS) entry which is preliminary data.</text>
</comment>
<dbReference type="Proteomes" id="UP000266272">
    <property type="component" value="Unassembled WGS sequence"/>
</dbReference>
<sequence>MRTTYSSNQSYHVASRCLCLVVMSASQRSGAQRRSRRGGARTLWFGRRRPAHGTMGGALVRAAWAWHYWLRSPLLIARTKKQKQQNGGEAGRTGSDEEGRGGSGSDPAFVFFLRSMKKKKECRCLRVKAPLL</sequence>
<dbReference type="AlphaFoldDB" id="A0A395NBV2"/>
<evidence type="ECO:0000256" key="1">
    <source>
        <dbReference type="SAM" id="MobiDB-lite"/>
    </source>
</evidence>
<keyword evidence="3" id="KW-1185">Reference proteome</keyword>
<proteinExistence type="predicted"/>